<evidence type="ECO:0000256" key="2">
    <source>
        <dbReference type="ARBA" id="ARBA00022692"/>
    </source>
</evidence>
<dbReference type="Pfam" id="PF00175">
    <property type="entry name" value="NAD_binding_1"/>
    <property type="match status" value="1"/>
</dbReference>
<dbReference type="Gene3D" id="2.40.30.10">
    <property type="entry name" value="Translation factors"/>
    <property type="match status" value="1"/>
</dbReference>
<name>A0ABV7AEP1_9RHOB</name>
<keyword evidence="4 5" id="KW-0472">Membrane</keyword>
<dbReference type="Gene3D" id="3.40.50.80">
    <property type="entry name" value="Nucleotide-binding domain of ferredoxin-NADP reductase (FNR) module"/>
    <property type="match status" value="1"/>
</dbReference>
<dbReference type="PROSITE" id="PS51384">
    <property type="entry name" value="FAD_FR"/>
    <property type="match status" value="1"/>
</dbReference>
<feature type="domain" description="FAD-binding FR-type" evidence="6">
    <location>
        <begin position="213"/>
        <end position="314"/>
    </location>
</feature>
<protein>
    <submittedName>
        <fullName evidence="7">Ferric reductase-like transmembrane domain-containing protein</fullName>
    </submittedName>
</protein>
<feature type="transmembrane region" description="Helical" evidence="5">
    <location>
        <begin position="129"/>
        <end position="146"/>
    </location>
</feature>
<feature type="transmembrane region" description="Helical" evidence="5">
    <location>
        <begin position="85"/>
        <end position="104"/>
    </location>
</feature>
<dbReference type="PANTHER" id="PTHR47354">
    <property type="entry name" value="NADH OXIDOREDUCTASE HCR"/>
    <property type="match status" value="1"/>
</dbReference>
<feature type="transmembrane region" description="Helical" evidence="5">
    <location>
        <begin position="158"/>
        <end position="177"/>
    </location>
</feature>
<gene>
    <name evidence="7" type="ORF">ACFOES_06295</name>
</gene>
<evidence type="ECO:0000259" key="6">
    <source>
        <dbReference type="PROSITE" id="PS51384"/>
    </source>
</evidence>
<dbReference type="SUPFAM" id="SSF52343">
    <property type="entry name" value="Ferredoxin reductase-like, C-terminal NADP-linked domain"/>
    <property type="match status" value="1"/>
</dbReference>
<dbReference type="RefSeq" id="WP_377832346.1">
    <property type="nucleotide sequence ID" value="NZ_JBHRSK010000004.1"/>
</dbReference>
<dbReference type="InterPro" id="IPR017927">
    <property type="entry name" value="FAD-bd_FR_type"/>
</dbReference>
<dbReference type="Proteomes" id="UP001595443">
    <property type="component" value="Unassembled WGS sequence"/>
</dbReference>
<dbReference type="SUPFAM" id="SSF63380">
    <property type="entry name" value="Riboflavin synthase domain-like"/>
    <property type="match status" value="1"/>
</dbReference>
<evidence type="ECO:0000256" key="4">
    <source>
        <dbReference type="ARBA" id="ARBA00023136"/>
    </source>
</evidence>
<dbReference type="PRINTS" id="PR00410">
    <property type="entry name" value="PHEHYDRXLASE"/>
</dbReference>
<evidence type="ECO:0000256" key="5">
    <source>
        <dbReference type="SAM" id="Phobius"/>
    </source>
</evidence>
<feature type="transmembrane region" description="Helical" evidence="5">
    <location>
        <begin position="459"/>
        <end position="480"/>
    </location>
</feature>
<evidence type="ECO:0000313" key="8">
    <source>
        <dbReference type="Proteomes" id="UP001595443"/>
    </source>
</evidence>
<keyword evidence="2 5" id="KW-0812">Transmembrane</keyword>
<comment type="caution">
    <text evidence="7">The sequence shown here is derived from an EMBL/GenBank/DDBJ whole genome shotgun (WGS) entry which is preliminary data.</text>
</comment>
<organism evidence="7 8">
    <name type="scientific">Acidimangrovimonas pyrenivorans</name>
    <dbReference type="NCBI Taxonomy" id="2030798"/>
    <lineage>
        <taxon>Bacteria</taxon>
        <taxon>Pseudomonadati</taxon>
        <taxon>Pseudomonadota</taxon>
        <taxon>Alphaproteobacteria</taxon>
        <taxon>Rhodobacterales</taxon>
        <taxon>Paracoccaceae</taxon>
        <taxon>Acidimangrovimonas</taxon>
    </lineage>
</organism>
<accession>A0ABV7AEP1</accession>
<feature type="transmembrane region" description="Helical" evidence="5">
    <location>
        <begin position="12"/>
        <end position="35"/>
    </location>
</feature>
<dbReference type="InterPro" id="IPR050415">
    <property type="entry name" value="MRET"/>
</dbReference>
<dbReference type="EMBL" id="JBHRSK010000004">
    <property type="protein sequence ID" value="MFC2967697.1"/>
    <property type="molecule type" value="Genomic_DNA"/>
</dbReference>
<dbReference type="InterPro" id="IPR039261">
    <property type="entry name" value="FNR_nucleotide-bd"/>
</dbReference>
<dbReference type="PANTHER" id="PTHR47354:SF5">
    <property type="entry name" value="PROTEIN RFBI"/>
    <property type="match status" value="1"/>
</dbReference>
<evidence type="ECO:0000256" key="3">
    <source>
        <dbReference type="ARBA" id="ARBA00022989"/>
    </source>
</evidence>
<keyword evidence="8" id="KW-1185">Reference proteome</keyword>
<keyword evidence="3 5" id="KW-1133">Transmembrane helix</keyword>
<comment type="subcellular location">
    <subcellularLocation>
        <location evidence="1">Membrane</location>
        <topology evidence="1">Multi-pass membrane protein</topology>
    </subcellularLocation>
</comment>
<dbReference type="InterPro" id="IPR013130">
    <property type="entry name" value="Fe3_Rdtase_TM_dom"/>
</dbReference>
<evidence type="ECO:0000256" key="1">
    <source>
        <dbReference type="ARBA" id="ARBA00004141"/>
    </source>
</evidence>
<evidence type="ECO:0000313" key="7">
    <source>
        <dbReference type="EMBL" id="MFC2967697.1"/>
    </source>
</evidence>
<reference evidence="8" key="1">
    <citation type="journal article" date="2019" name="Int. J. Syst. Evol. Microbiol.">
        <title>The Global Catalogue of Microorganisms (GCM) 10K type strain sequencing project: providing services to taxonomists for standard genome sequencing and annotation.</title>
        <authorList>
            <consortium name="The Broad Institute Genomics Platform"/>
            <consortium name="The Broad Institute Genome Sequencing Center for Infectious Disease"/>
            <person name="Wu L."/>
            <person name="Ma J."/>
        </authorList>
    </citation>
    <scope>NUCLEOTIDE SEQUENCE [LARGE SCALE GENOMIC DNA]</scope>
    <source>
        <strain evidence="8">KCTC 62192</strain>
    </source>
</reference>
<feature type="transmembrane region" description="Helical" evidence="5">
    <location>
        <begin position="189"/>
        <end position="207"/>
    </location>
</feature>
<feature type="transmembrane region" description="Helical" evidence="5">
    <location>
        <begin position="41"/>
        <end position="64"/>
    </location>
</feature>
<proteinExistence type="predicted"/>
<dbReference type="InterPro" id="IPR017938">
    <property type="entry name" value="Riboflavin_synthase-like_b-brl"/>
</dbReference>
<sequence length="481" mass="51531">MPDGSRRRGLPGPLLALLYVLIVILPIGLAAAMTGGKGADAWVRACAAAGLAAGAMILLQMVSSGRFERLSGRIGIDVTMGFHKWAAPLALVLALAHPLLYLGLPDPQRPRRFYNHLNTLWNAPHLADGRWALLLLLILVALALLRDRLPLRYEVWRMSHAIVAYALVALIVAHALSDGRHSTRGALPFYWLLLAAAVAGPALWVYLRRLLAGAEGDWRLASSRKVADRLWEVTLTGNSGQSLDFRAGQFAWLAFGRHRLPLFDHPFSIASPPDQGAAPRFLIQEAGDFTRSIGRLPHGTRVGIDAPHGSFPLDGGGNAVLLIAGGVGIAPILSLLGDMAARADDRAVRLIYAARSPDAMLHDSFWRPALEALDGRATLLSDAPTDRPGIGQGPLGEAHLRAALEGIDPKRVKVRICGPGPMMTMATDCLHRCGVPLANVDYERFSYSTASLSRRDLRALAGFLLSWAAIAAAVAGFALAG</sequence>
<dbReference type="InterPro" id="IPR001433">
    <property type="entry name" value="OxRdtase_FAD/NAD-bd"/>
</dbReference>
<dbReference type="Pfam" id="PF01794">
    <property type="entry name" value="Ferric_reduct"/>
    <property type="match status" value="1"/>
</dbReference>